<name>A0A1M6S6K0_9AQUI</name>
<keyword evidence="5 6" id="KW-0482">Metalloprotease</keyword>
<evidence type="ECO:0000256" key="1">
    <source>
        <dbReference type="ARBA" id="ARBA00022670"/>
    </source>
</evidence>
<reference evidence="8 9" key="1">
    <citation type="submission" date="2016-11" db="EMBL/GenBank/DDBJ databases">
        <authorList>
            <person name="Jaros S."/>
            <person name="Januszkiewicz K."/>
            <person name="Wedrychowicz H."/>
        </authorList>
    </citation>
    <scope>NUCLEOTIDE SEQUENCE [LARGE SCALE GENOMIC DNA]</scope>
    <source>
        <strain evidence="8 9">DSM 19557</strain>
    </source>
</reference>
<dbReference type="CDD" id="cd07333">
    <property type="entry name" value="M48C_bepA_like"/>
    <property type="match status" value="1"/>
</dbReference>
<proteinExistence type="inferred from homology"/>
<evidence type="ECO:0000256" key="6">
    <source>
        <dbReference type="RuleBase" id="RU003983"/>
    </source>
</evidence>
<keyword evidence="4 6" id="KW-0862">Zinc</keyword>
<dbReference type="PROSITE" id="PS51257">
    <property type="entry name" value="PROKAR_LIPOPROTEIN"/>
    <property type="match status" value="1"/>
</dbReference>
<dbReference type="Gene3D" id="3.30.2010.10">
    <property type="entry name" value="Metalloproteases ('zincins'), catalytic domain"/>
    <property type="match status" value="1"/>
</dbReference>
<sequence length="264" mass="29812">MRWKMLKVKAILLILLTFIAGCATVGMESAFLPTEQEVRLGQSLKDEVFKKYPLYPNKEAQAYLQSVGQRIARNKTRPIPYEFYLVKSDEVNAFALPGGPVFVTTGLFKRLSSESELAAVLGHEISHVELRHHAKFLEKVYGLNFLLNLAYVLSGGGARGEVVAQLGSISANLLALKFSRDQESEADQNGIKLMLQAGYDPYGMIRVFEMFKKMEKQRPPEWLSTHPLPESRIVEAKRTVEMLRPSGALITDTEEFHRIKRLVN</sequence>
<dbReference type="GO" id="GO:0016020">
    <property type="term" value="C:membrane"/>
    <property type="evidence" value="ECO:0007669"/>
    <property type="project" value="TreeGrafter"/>
</dbReference>
<dbReference type="AlphaFoldDB" id="A0A1M6S6K0"/>
<comment type="cofactor">
    <cofactor evidence="6">
        <name>Zn(2+)</name>
        <dbReference type="ChEBI" id="CHEBI:29105"/>
    </cofactor>
    <text evidence="6">Binds 1 zinc ion per subunit.</text>
</comment>
<dbReference type="InterPro" id="IPR051156">
    <property type="entry name" value="Mito/Outer_Membr_Metalloprot"/>
</dbReference>
<organism evidence="8 9">
    <name type="scientific">Thermocrinis minervae</name>
    <dbReference type="NCBI Taxonomy" id="381751"/>
    <lineage>
        <taxon>Bacteria</taxon>
        <taxon>Pseudomonadati</taxon>
        <taxon>Aquificota</taxon>
        <taxon>Aquificia</taxon>
        <taxon>Aquificales</taxon>
        <taxon>Aquificaceae</taxon>
        <taxon>Thermocrinis</taxon>
    </lineage>
</organism>
<accession>A0A1M6S6K0</accession>
<keyword evidence="1 6" id="KW-0645">Protease</keyword>
<dbReference type="STRING" id="381751.SAMN05444391_0900"/>
<dbReference type="Pfam" id="PF01435">
    <property type="entry name" value="Peptidase_M48"/>
    <property type="match status" value="1"/>
</dbReference>
<dbReference type="PANTHER" id="PTHR22726">
    <property type="entry name" value="METALLOENDOPEPTIDASE OMA1"/>
    <property type="match status" value="1"/>
</dbReference>
<dbReference type="Proteomes" id="UP000189810">
    <property type="component" value="Chromosome I"/>
</dbReference>
<gene>
    <name evidence="8" type="ORF">SAMN05444391_0900</name>
</gene>
<comment type="similarity">
    <text evidence="6">Belongs to the peptidase M48 family.</text>
</comment>
<dbReference type="GO" id="GO:0046872">
    <property type="term" value="F:metal ion binding"/>
    <property type="evidence" value="ECO:0007669"/>
    <property type="project" value="UniProtKB-KW"/>
</dbReference>
<keyword evidence="2" id="KW-0479">Metal-binding</keyword>
<evidence type="ECO:0000313" key="8">
    <source>
        <dbReference type="EMBL" id="SHK40321.1"/>
    </source>
</evidence>
<dbReference type="GO" id="GO:0004222">
    <property type="term" value="F:metalloendopeptidase activity"/>
    <property type="evidence" value="ECO:0007669"/>
    <property type="project" value="InterPro"/>
</dbReference>
<evidence type="ECO:0000313" key="9">
    <source>
        <dbReference type="Proteomes" id="UP000189810"/>
    </source>
</evidence>
<evidence type="ECO:0000256" key="3">
    <source>
        <dbReference type="ARBA" id="ARBA00022801"/>
    </source>
</evidence>
<dbReference type="InterPro" id="IPR001915">
    <property type="entry name" value="Peptidase_M48"/>
</dbReference>
<dbReference type="EMBL" id="LT670846">
    <property type="protein sequence ID" value="SHK40321.1"/>
    <property type="molecule type" value="Genomic_DNA"/>
</dbReference>
<keyword evidence="9" id="KW-1185">Reference proteome</keyword>
<dbReference type="OrthoDB" id="9810445at2"/>
<feature type="domain" description="Peptidase M48" evidence="7">
    <location>
        <begin position="60"/>
        <end position="238"/>
    </location>
</feature>
<evidence type="ECO:0000256" key="2">
    <source>
        <dbReference type="ARBA" id="ARBA00022723"/>
    </source>
</evidence>
<evidence type="ECO:0000256" key="5">
    <source>
        <dbReference type="ARBA" id="ARBA00023049"/>
    </source>
</evidence>
<evidence type="ECO:0000256" key="4">
    <source>
        <dbReference type="ARBA" id="ARBA00022833"/>
    </source>
</evidence>
<keyword evidence="3 6" id="KW-0378">Hydrolase</keyword>
<evidence type="ECO:0000259" key="7">
    <source>
        <dbReference type="Pfam" id="PF01435"/>
    </source>
</evidence>
<dbReference type="PANTHER" id="PTHR22726:SF1">
    <property type="entry name" value="METALLOENDOPEPTIDASE OMA1, MITOCHONDRIAL"/>
    <property type="match status" value="1"/>
</dbReference>
<dbReference type="GO" id="GO:0051603">
    <property type="term" value="P:proteolysis involved in protein catabolic process"/>
    <property type="evidence" value="ECO:0007669"/>
    <property type="project" value="TreeGrafter"/>
</dbReference>
<protein>
    <submittedName>
        <fullName evidence="8">Peptidase family M48</fullName>
    </submittedName>
</protein>